<comment type="caution">
    <text evidence="10">The sequence shown here is derived from an EMBL/GenBank/DDBJ whole genome shotgun (WGS) entry which is preliminary data.</text>
</comment>
<dbReference type="GO" id="GO:0005829">
    <property type="term" value="C:cytosol"/>
    <property type="evidence" value="ECO:0007669"/>
    <property type="project" value="TreeGrafter"/>
</dbReference>
<proteinExistence type="predicted"/>
<dbReference type="GO" id="GO:0032993">
    <property type="term" value="C:protein-DNA complex"/>
    <property type="evidence" value="ECO:0007669"/>
    <property type="project" value="TreeGrafter"/>
</dbReference>
<evidence type="ECO:0000256" key="6">
    <source>
        <dbReference type="PROSITE-ProRule" id="PRU00169"/>
    </source>
</evidence>
<keyword evidence="3" id="KW-0805">Transcription regulation</keyword>
<evidence type="ECO:0000256" key="3">
    <source>
        <dbReference type="ARBA" id="ARBA00023015"/>
    </source>
</evidence>
<evidence type="ECO:0000313" key="10">
    <source>
        <dbReference type="EMBL" id="HFT93785.1"/>
    </source>
</evidence>
<sequence length="265" mass="30244">MNGNSLSPVVMVVDDEEDILLLCRNVLSREGFQVVTARDGDEALWMLRRIMGQGGNLDLVVLDIMLPVRDGAEIVRFIRGQKLLRNVPILGLSAVSDVDLKIRTIEEGADDFLGKPFSSRELVARARALVRRVEKVRESPSLPRARYDLGSLLVDTFRYETWVDGREIRLTPIEFRILVHLVSHEGMVIRREELMKVLWGESWEVDEHNLNVHMWALRRKMGEKTESPRFIETLRGTGYRLRMQLGGTALVMAGQPQASRKKAED</sequence>
<dbReference type="PROSITE" id="PS50110">
    <property type="entry name" value="RESPONSE_REGULATORY"/>
    <property type="match status" value="1"/>
</dbReference>
<dbReference type="InterPro" id="IPR036388">
    <property type="entry name" value="WH-like_DNA-bd_sf"/>
</dbReference>
<accession>A0A7C3LSV3</accession>
<evidence type="ECO:0000256" key="4">
    <source>
        <dbReference type="ARBA" id="ARBA00023125"/>
    </source>
</evidence>
<feature type="domain" description="Response regulatory" evidence="8">
    <location>
        <begin position="9"/>
        <end position="130"/>
    </location>
</feature>
<dbReference type="SMART" id="SM00448">
    <property type="entry name" value="REC"/>
    <property type="match status" value="1"/>
</dbReference>
<dbReference type="GO" id="GO:0000156">
    <property type="term" value="F:phosphorelay response regulator activity"/>
    <property type="evidence" value="ECO:0007669"/>
    <property type="project" value="TreeGrafter"/>
</dbReference>
<dbReference type="SMART" id="SM00862">
    <property type="entry name" value="Trans_reg_C"/>
    <property type="match status" value="1"/>
</dbReference>
<dbReference type="InterPro" id="IPR011006">
    <property type="entry name" value="CheY-like_superfamily"/>
</dbReference>
<name>A0A7C3LSV3_9BACT</name>
<dbReference type="Gene3D" id="3.40.50.2300">
    <property type="match status" value="1"/>
</dbReference>
<dbReference type="GO" id="GO:0006355">
    <property type="term" value="P:regulation of DNA-templated transcription"/>
    <property type="evidence" value="ECO:0007669"/>
    <property type="project" value="InterPro"/>
</dbReference>
<dbReference type="GO" id="GO:0000976">
    <property type="term" value="F:transcription cis-regulatory region binding"/>
    <property type="evidence" value="ECO:0007669"/>
    <property type="project" value="TreeGrafter"/>
</dbReference>
<dbReference type="SUPFAM" id="SSF52172">
    <property type="entry name" value="CheY-like"/>
    <property type="match status" value="1"/>
</dbReference>
<dbReference type="CDD" id="cd00383">
    <property type="entry name" value="trans_reg_C"/>
    <property type="match status" value="1"/>
</dbReference>
<keyword evidence="2" id="KW-0902">Two-component regulatory system</keyword>
<keyword evidence="4 7" id="KW-0238">DNA-binding</keyword>
<dbReference type="PANTHER" id="PTHR48111:SF1">
    <property type="entry name" value="TWO-COMPONENT RESPONSE REGULATOR ORR33"/>
    <property type="match status" value="1"/>
</dbReference>
<keyword evidence="5" id="KW-0804">Transcription</keyword>
<feature type="modified residue" description="4-aspartylphosphate" evidence="6">
    <location>
        <position position="63"/>
    </location>
</feature>
<evidence type="ECO:0000256" key="1">
    <source>
        <dbReference type="ARBA" id="ARBA00022553"/>
    </source>
</evidence>
<dbReference type="Gene3D" id="1.10.10.10">
    <property type="entry name" value="Winged helix-like DNA-binding domain superfamily/Winged helix DNA-binding domain"/>
    <property type="match status" value="1"/>
</dbReference>
<feature type="DNA-binding region" description="OmpR/PhoB-type" evidence="7">
    <location>
        <begin position="144"/>
        <end position="243"/>
    </location>
</feature>
<protein>
    <submittedName>
        <fullName evidence="10">Response regulator transcription factor</fullName>
    </submittedName>
</protein>
<feature type="domain" description="OmpR/PhoB-type" evidence="9">
    <location>
        <begin position="144"/>
        <end position="243"/>
    </location>
</feature>
<keyword evidence="1 6" id="KW-0597">Phosphoprotein</keyword>
<evidence type="ECO:0000256" key="7">
    <source>
        <dbReference type="PROSITE-ProRule" id="PRU01091"/>
    </source>
</evidence>
<organism evidence="10">
    <name type="scientific">Leptospirillum ferriphilum</name>
    <dbReference type="NCBI Taxonomy" id="178606"/>
    <lineage>
        <taxon>Bacteria</taxon>
        <taxon>Pseudomonadati</taxon>
        <taxon>Nitrospirota</taxon>
        <taxon>Nitrospiria</taxon>
        <taxon>Nitrospirales</taxon>
        <taxon>Nitrospiraceae</taxon>
        <taxon>Leptospirillum</taxon>
    </lineage>
</organism>
<dbReference type="EMBL" id="DTMM01000158">
    <property type="protein sequence ID" value="HFT93785.1"/>
    <property type="molecule type" value="Genomic_DNA"/>
</dbReference>
<dbReference type="PANTHER" id="PTHR48111">
    <property type="entry name" value="REGULATOR OF RPOS"/>
    <property type="match status" value="1"/>
</dbReference>
<dbReference type="InterPro" id="IPR039420">
    <property type="entry name" value="WalR-like"/>
</dbReference>
<evidence type="ECO:0000259" key="8">
    <source>
        <dbReference type="PROSITE" id="PS50110"/>
    </source>
</evidence>
<reference evidence="10" key="1">
    <citation type="journal article" date="2020" name="mSystems">
        <title>Genome- and Community-Level Interaction Insights into Carbon Utilization and Element Cycling Functions of Hydrothermarchaeota in Hydrothermal Sediment.</title>
        <authorList>
            <person name="Zhou Z."/>
            <person name="Liu Y."/>
            <person name="Xu W."/>
            <person name="Pan J."/>
            <person name="Luo Z.H."/>
            <person name="Li M."/>
        </authorList>
    </citation>
    <scope>NUCLEOTIDE SEQUENCE [LARGE SCALE GENOMIC DNA]</scope>
    <source>
        <strain evidence="10">SpSt-902</strain>
    </source>
</reference>
<gene>
    <name evidence="10" type="ORF">ENX03_07625</name>
</gene>
<evidence type="ECO:0000256" key="5">
    <source>
        <dbReference type="ARBA" id="ARBA00023163"/>
    </source>
</evidence>
<dbReference type="PROSITE" id="PS51755">
    <property type="entry name" value="OMPR_PHOB"/>
    <property type="match status" value="1"/>
</dbReference>
<dbReference type="Pfam" id="PF00486">
    <property type="entry name" value="Trans_reg_C"/>
    <property type="match status" value="1"/>
</dbReference>
<dbReference type="AlphaFoldDB" id="A0A7C3LSV3"/>
<dbReference type="Pfam" id="PF00072">
    <property type="entry name" value="Response_reg"/>
    <property type="match status" value="1"/>
</dbReference>
<dbReference type="InterPro" id="IPR001867">
    <property type="entry name" value="OmpR/PhoB-type_DNA-bd"/>
</dbReference>
<dbReference type="InterPro" id="IPR001789">
    <property type="entry name" value="Sig_transdc_resp-reg_receiver"/>
</dbReference>
<evidence type="ECO:0000256" key="2">
    <source>
        <dbReference type="ARBA" id="ARBA00023012"/>
    </source>
</evidence>
<evidence type="ECO:0000259" key="9">
    <source>
        <dbReference type="PROSITE" id="PS51755"/>
    </source>
</evidence>